<dbReference type="PANTHER" id="PTHR43245:SF55">
    <property type="entry name" value="NAD(P)-BINDING DOMAIN-CONTAINING PROTEIN"/>
    <property type="match status" value="1"/>
</dbReference>
<keyword evidence="4" id="KW-1185">Reference proteome</keyword>
<evidence type="ECO:0000313" key="4">
    <source>
        <dbReference type="Proteomes" id="UP001205906"/>
    </source>
</evidence>
<dbReference type="InterPro" id="IPR050177">
    <property type="entry name" value="Lipid_A_modif_metabolic_enz"/>
</dbReference>
<dbReference type="InterPro" id="IPR036291">
    <property type="entry name" value="NAD(P)-bd_dom_sf"/>
</dbReference>
<dbReference type="RefSeq" id="WP_252815305.1">
    <property type="nucleotide sequence ID" value="NZ_JAMXQS010000001.1"/>
</dbReference>
<gene>
    <name evidence="3" type="ORF">NGM99_01660</name>
</gene>
<sequence length="307" mass="32636">MTTIVTGANGFIGGAIVRHLVARGEPVRLLVRKPPTGALAAMDWRPLPRFDAREPEFRHAFEGARAVIHCAALNNDEGADPETFMQVNGELTGRLARAAANLPHCRFVFLSSLRAAADAGWSGRFTTGMAPSPTGLYGQSKLAGEKAVTKAFAGTGRGTSLRLPSVYGPGMGGMLAKLAHLADSRWPLPLRGMPGHRPLIGLFGVTSALDALLEAPRLEPLYLAADRAPSSFAAIVSALRNGYRRRPNLLPFPWAVVSAFRPNAAIFAAQSADVGALEGLEWQAEPDSVRGLTETAKQISQASPEVR</sequence>
<organism evidence="3 4">
    <name type="scientific">Mesorhizobium liriopis</name>
    <dbReference type="NCBI Taxonomy" id="2953882"/>
    <lineage>
        <taxon>Bacteria</taxon>
        <taxon>Pseudomonadati</taxon>
        <taxon>Pseudomonadota</taxon>
        <taxon>Alphaproteobacteria</taxon>
        <taxon>Hyphomicrobiales</taxon>
        <taxon>Phyllobacteriaceae</taxon>
        <taxon>Mesorhizobium</taxon>
    </lineage>
</organism>
<dbReference type="SUPFAM" id="SSF51735">
    <property type="entry name" value="NAD(P)-binding Rossmann-fold domains"/>
    <property type="match status" value="1"/>
</dbReference>
<dbReference type="PANTHER" id="PTHR43245">
    <property type="entry name" value="BIFUNCTIONAL POLYMYXIN RESISTANCE PROTEIN ARNA"/>
    <property type="match status" value="1"/>
</dbReference>
<accession>A0ABT1C0Y8</accession>
<name>A0ABT1C0Y8_9HYPH</name>
<dbReference type="InterPro" id="IPR001509">
    <property type="entry name" value="Epimerase_deHydtase"/>
</dbReference>
<dbReference type="Gene3D" id="3.40.50.720">
    <property type="entry name" value="NAD(P)-binding Rossmann-like Domain"/>
    <property type="match status" value="1"/>
</dbReference>
<feature type="region of interest" description="Disordered" evidence="1">
    <location>
        <begin position="288"/>
        <end position="307"/>
    </location>
</feature>
<feature type="compositionally biased region" description="Polar residues" evidence="1">
    <location>
        <begin position="295"/>
        <end position="307"/>
    </location>
</feature>
<feature type="domain" description="NAD-dependent epimerase/dehydratase" evidence="2">
    <location>
        <begin position="4"/>
        <end position="179"/>
    </location>
</feature>
<proteinExistence type="predicted"/>
<reference evidence="3 4" key="1">
    <citation type="submission" date="2022-06" db="EMBL/GenBank/DDBJ databases">
        <title>Mesorhizobium sp. strain RP14 Genome sequencing and assembly.</title>
        <authorList>
            <person name="Kim I."/>
        </authorList>
    </citation>
    <scope>NUCLEOTIDE SEQUENCE [LARGE SCALE GENOMIC DNA]</scope>
    <source>
        <strain evidence="4">RP14(2022)</strain>
    </source>
</reference>
<comment type="caution">
    <text evidence="3">The sequence shown here is derived from an EMBL/GenBank/DDBJ whole genome shotgun (WGS) entry which is preliminary data.</text>
</comment>
<evidence type="ECO:0000259" key="2">
    <source>
        <dbReference type="Pfam" id="PF01370"/>
    </source>
</evidence>
<evidence type="ECO:0000313" key="3">
    <source>
        <dbReference type="EMBL" id="MCO6048495.1"/>
    </source>
</evidence>
<dbReference type="Pfam" id="PF01370">
    <property type="entry name" value="Epimerase"/>
    <property type="match status" value="1"/>
</dbReference>
<dbReference type="Proteomes" id="UP001205906">
    <property type="component" value="Unassembled WGS sequence"/>
</dbReference>
<protein>
    <submittedName>
        <fullName evidence="3">NAD-dependent epimerase/dehydratase family protein</fullName>
    </submittedName>
</protein>
<dbReference type="EMBL" id="JAMXQS010000001">
    <property type="protein sequence ID" value="MCO6048495.1"/>
    <property type="molecule type" value="Genomic_DNA"/>
</dbReference>
<evidence type="ECO:0000256" key="1">
    <source>
        <dbReference type="SAM" id="MobiDB-lite"/>
    </source>
</evidence>